<dbReference type="InterPro" id="IPR014001">
    <property type="entry name" value="Helicase_ATP-bd"/>
</dbReference>
<keyword evidence="1 12" id="KW-0639">Primosome</keyword>
<evidence type="ECO:0000259" key="14">
    <source>
        <dbReference type="PROSITE" id="PS51194"/>
    </source>
</evidence>
<dbReference type="RefSeq" id="WP_135624528.1">
    <property type="nucleotide sequence ID" value="NZ_RQGD01000035.1"/>
</dbReference>
<dbReference type="Pfam" id="PF00271">
    <property type="entry name" value="Helicase_C"/>
    <property type="match status" value="1"/>
</dbReference>
<dbReference type="Pfam" id="PF17764">
    <property type="entry name" value="PriA_3primeBD"/>
    <property type="match status" value="1"/>
</dbReference>
<reference evidence="15" key="1">
    <citation type="journal article" date="2019" name="PLoS Negl. Trop. Dis.">
        <title>Revisiting the worldwide diversity of Leptospira species in the environment.</title>
        <authorList>
            <person name="Vincent A.T."/>
            <person name="Schiettekatte O."/>
            <person name="Bourhy P."/>
            <person name="Veyrier F.J."/>
            <person name="Picardeau M."/>
        </authorList>
    </citation>
    <scope>NUCLEOTIDE SEQUENCE [LARGE SCALE GENOMIC DNA]</scope>
    <source>
        <strain evidence="15">201702476</strain>
    </source>
</reference>
<dbReference type="GO" id="GO:0006270">
    <property type="term" value="P:DNA replication initiation"/>
    <property type="evidence" value="ECO:0007669"/>
    <property type="project" value="TreeGrafter"/>
</dbReference>
<dbReference type="GO" id="GO:1990077">
    <property type="term" value="C:primosome complex"/>
    <property type="evidence" value="ECO:0007669"/>
    <property type="project" value="UniProtKB-UniRule"/>
</dbReference>
<keyword evidence="10 12" id="KW-0413">Isomerase</keyword>
<evidence type="ECO:0000256" key="9">
    <source>
        <dbReference type="ARBA" id="ARBA00023125"/>
    </source>
</evidence>
<keyword evidence="2 12" id="KW-0235">DNA replication</keyword>
<feature type="domain" description="Helicase C-terminal" evidence="14">
    <location>
        <begin position="391"/>
        <end position="548"/>
    </location>
</feature>
<dbReference type="AlphaFoldDB" id="A0A4R9JYW1"/>
<dbReference type="Pfam" id="PF00270">
    <property type="entry name" value="DEAD"/>
    <property type="match status" value="1"/>
</dbReference>
<accession>A0A4R9JYW1</accession>
<evidence type="ECO:0000256" key="10">
    <source>
        <dbReference type="ARBA" id="ARBA00023235"/>
    </source>
</evidence>
<keyword evidence="4 12" id="KW-0547">Nucleotide-binding</keyword>
<evidence type="ECO:0000256" key="5">
    <source>
        <dbReference type="ARBA" id="ARBA00022801"/>
    </source>
</evidence>
<evidence type="ECO:0000256" key="8">
    <source>
        <dbReference type="ARBA" id="ARBA00022840"/>
    </source>
</evidence>
<dbReference type="SMART" id="SM00487">
    <property type="entry name" value="DEXDc"/>
    <property type="match status" value="1"/>
</dbReference>
<keyword evidence="5 12" id="KW-0378">Hydrolase</keyword>
<dbReference type="GO" id="GO:0006310">
    <property type="term" value="P:DNA recombination"/>
    <property type="evidence" value="ECO:0007669"/>
    <property type="project" value="InterPro"/>
</dbReference>
<dbReference type="InterPro" id="IPR001650">
    <property type="entry name" value="Helicase_C-like"/>
</dbReference>
<protein>
    <recommendedName>
        <fullName evidence="12">Replication restart protein PriA</fullName>
    </recommendedName>
    <alternativeName>
        <fullName evidence="12">ATP-dependent DNA helicase PriA</fullName>
        <ecNumber evidence="12">5.6.2.4</ecNumber>
    </alternativeName>
    <alternativeName>
        <fullName evidence="12">DNA 3'-5' helicase PriA</fullName>
    </alternativeName>
</protein>
<dbReference type="EMBL" id="RQGD01000035">
    <property type="protein sequence ID" value="TGL57405.1"/>
    <property type="molecule type" value="Genomic_DNA"/>
</dbReference>
<gene>
    <name evidence="12 15" type="primary">priA</name>
    <name evidence="15" type="ORF">EHQ58_14035</name>
</gene>
<dbReference type="InterPro" id="IPR027417">
    <property type="entry name" value="P-loop_NTPase"/>
</dbReference>
<dbReference type="InterPro" id="IPR005259">
    <property type="entry name" value="PriA"/>
</dbReference>
<dbReference type="InterPro" id="IPR041236">
    <property type="entry name" value="PriA_C"/>
</dbReference>
<dbReference type="Gene3D" id="3.40.50.300">
    <property type="entry name" value="P-loop containing nucleotide triphosphate hydrolases"/>
    <property type="match status" value="2"/>
</dbReference>
<dbReference type="GO" id="GO:0003677">
    <property type="term" value="F:DNA binding"/>
    <property type="evidence" value="ECO:0007669"/>
    <property type="project" value="UniProtKB-UniRule"/>
</dbReference>
<dbReference type="GO" id="GO:0006269">
    <property type="term" value="P:DNA replication, synthesis of primer"/>
    <property type="evidence" value="ECO:0007669"/>
    <property type="project" value="UniProtKB-KW"/>
</dbReference>
<dbReference type="GO" id="GO:0006302">
    <property type="term" value="P:double-strand break repair"/>
    <property type="evidence" value="ECO:0007669"/>
    <property type="project" value="InterPro"/>
</dbReference>
<dbReference type="PANTHER" id="PTHR30580">
    <property type="entry name" value="PRIMOSOMAL PROTEIN N"/>
    <property type="match status" value="1"/>
</dbReference>
<sequence>MILYAEVALNVSWTQNSLTYQYPEKIAEISPGIRVLVELNGKEIEGVVLSSHHNEPNYETRRIIKIIDRDPVITSEQIELGLWMSEMYLSSLGEALFKMVPKGKRKKSSHMIPYQINKELLFALNEEQEFVKKNILTSTVDEKVHLLFGITGSGKTEVYLHLMKEILETTTGQVLLLVPEISLTYPTVKRIEAIFPNQIAILHSYLRTKEKFQNYSDVLLNKKRIVIGTRSAVFAPFSDLKLVIIDEEHDTSYKENANPRYHARQIAHQRISQTNGKLVLGSATPSIEIYHQAMLGKIGFHRLTKRANLDATLAKIEVNQTVDDKKLVSGDLQFRIQDRLKKQEQTLILLNRRGYSPFIFSKNTKEYILCPKCSSTLCYHKDGNARCHLCGFKESMQQISHRENGEIELVGSGTQKLEENLLSLFPKARVERLDQDSTRNKEIIEEVLERLETGQLDILTGTQMVAKGLDYPNVTLVGIINANHGLGVPDFRSSERTFSLISQVAGRAGRGKIPGEVYIQSSDPTHPVIQLALKQDFHEFYKWEIEFRRSLRYPPFSRLARLVFRSHDDDLCAKVSIEYRENLSALITDEMSIQILGPSPCPFQKIDNNYRYHILLKASKISTLRDILKTIKEKVKVNSRCYVEYDLDPTEMV</sequence>
<keyword evidence="6 12" id="KW-0347">Helicase</keyword>
<dbReference type="EC" id="5.6.2.4" evidence="12"/>
<dbReference type="GO" id="GO:0043138">
    <property type="term" value="F:3'-5' DNA helicase activity"/>
    <property type="evidence" value="ECO:0007669"/>
    <property type="project" value="UniProtKB-EC"/>
</dbReference>
<dbReference type="SUPFAM" id="SSF52540">
    <property type="entry name" value="P-loop containing nucleoside triphosphate hydrolases"/>
    <property type="match status" value="1"/>
</dbReference>
<proteinExistence type="inferred from homology"/>
<dbReference type="FunFam" id="3.40.50.300:FF:000489">
    <property type="entry name" value="Primosome assembly protein PriA"/>
    <property type="match status" value="1"/>
</dbReference>
<feature type="binding site" evidence="12">
    <location>
        <position position="390"/>
    </location>
    <ligand>
        <name>Zn(2+)</name>
        <dbReference type="ChEBI" id="CHEBI:29105"/>
        <label>2</label>
    </ligand>
</feature>
<comment type="caution">
    <text evidence="15">The sequence shown here is derived from an EMBL/GenBank/DDBJ whole genome shotgun (WGS) entry which is preliminary data.</text>
</comment>
<keyword evidence="16" id="KW-1185">Reference proteome</keyword>
<dbReference type="NCBIfam" id="TIGR00595">
    <property type="entry name" value="priA"/>
    <property type="match status" value="1"/>
</dbReference>
<evidence type="ECO:0000256" key="6">
    <source>
        <dbReference type="ARBA" id="ARBA00022806"/>
    </source>
</evidence>
<evidence type="ECO:0000313" key="16">
    <source>
        <dbReference type="Proteomes" id="UP000297693"/>
    </source>
</evidence>
<dbReference type="PANTHER" id="PTHR30580:SF0">
    <property type="entry name" value="PRIMOSOMAL PROTEIN N"/>
    <property type="match status" value="1"/>
</dbReference>
<comment type="similarity">
    <text evidence="12">Belongs to the helicase family. PriA subfamily.</text>
</comment>
<dbReference type="Pfam" id="PF18074">
    <property type="entry name" value="PriA_C"/>
    <property type="match status" value="1"/>
</dbReference>
<dbReference type="PROSITE" id="PS51194">
    <property type="entry name" value="HELICASE_CTER"/>
    <property type="match status" value="1"/>
</dbReference>
<comment type="subunit">
    <text evidence="12">Component of the replication restart primosome.</text>
</comment>
<evidence type="ECO:0000313" key="15">
    <source>
        <dbReference type="EMBL" id="TGL57405.1"/>
    </source>
</evidence>
<keyword evidence="8 12" id="KW-0067">ATP-binding</keyword>
<evidence type="ECO:0000256" key="3">
    <source>
        <dbReference type="ARBA" id="ARBA00022723"/>
    </source>
</evidence>
<feature type="domain" description="Helicase ATP-binding" evidence="13">
    <location>
        <begin position="136"/>
        <end position="303"/>
    </location>
</feature>
<evidence type="ECO:0000256" key="12">
    <source>
        <dbReference type="HAMAP-Rule" id="MF_00983"/>
    </source>
</evidence>
<dbReference type="PROSITE" id="PS51192">
    <property type="entry name" value="HELICASE_ATP_BIND_1"/>
    <property type="match status" value="1"/>
</dbReference>
<evidence type="ECO:0000259" key="13">
    <source>
        <dbReference type="PROSITE" id="PS51192"/>
    </source>
</evidence>
<evidence type="ECO:0000256" key="4">
    <source>
        <dbReference type="ARBA" id="ARBA00022741"/>
    </source>
</evidence>
<dbReference type="Proteomes" id="UP000297693">
    <property type="component" value="Unassembled WGS sequence"/>
</dbReference>
<keyword evidence="9 12" id="KW-0238">DNA-binding</keyword>
<dbReference type="HAMAP" id="MF_00983">
    <property type="entry name" value="PriA"/>
    <property type="match status" value="1"/>
</dbReference>
<feature type="binding site" evidence="12">
    <location>
        <position position="373"/>
    </location>
    <ligand>
        <name>Zn(2+)</name>
        <dbReference type="ChEBI" id="CHEBI:29105"/>
        <label>2</label>
    </ligand>
</feature>
<keyword evidence="3" id="KW-0479">Metal-binding</keyword>
<dbReference type="SMART" id="SM00490">
    <property type="entry name" value="HELICc"/>
    <property type="match status" value="1"/>
</dbReference>
<keyword evidence="7" id="KW-0862">Zinc</keyword>
<evidence type="ECO:0000256" key="11">
    <source>
        <dbReference type="ARBA" id="ARBA00048988"/>
    </source>
</evidence>
<organism evidence="15 16">
    <name type="scientific">Leptospira ognonensis</name>
    <dbReference type="NCBI Taxonomy" id="2484945"/>
    <lineage>
        <taxon>Bacteria</taxon>
        <taxon>Pseudomonadati</taxon>
        <taxon>Spirochaetota</taxon>
        <taxon>Spirochaetia</taxon>
        <taxon>Leptospirales</taxon>
        <taxon>Leptospiraceae</taxon>
        <taxon>Leptospira</taxon>
    </lineage>
</organism>
<evidence type="ECO:0000256" key="7">
    <source>
        <dbReference type="ARBA" id="ARBA00022833"/>
    </source>
</evidence>
<dbReference type="InterPro" id="IPR041222">
    <property type="entry name" value="PriA_3primeBD"/>
</dbReference>
<comment type="catalytic activity">
    <reaction evidence="11 12">
        <text>ATP + H2O = ADP + phosphate + H(+)</text>
        <dbReference type="Rhea" id="RHEA:13065"/>
        <dbReference type="ChEBI" id="CHEBI:15377"/>
        <dbReference type="ChEBI" id="CHEBI:15378"/>
        <dbReference type="ChEBI" id="CHEBI:30616"/>
        <dbReference type="ChEBI" id="CHEBI:43474"/>
        <dbReference type="ChEBI" id="CHEBI:456216"/>
        <dbReference type="EC" id="5.6.2.4"/>
    </reaction>
</comment>
<name>A0A4R9JYW1_9LEPT</name>
<dbReference type="GO" id="GO:0046872">
    <property type="term" value="F:metal ion binding"/>
    <property type="evidence" value="ECO:0007669"/>
    <property type="project" value="UniProtKB-KW"/>
</dbReference>
<dbReference type="GO" id="GO:0016887">
    <property type="term" value="F:ATP hydrolysis activity"/>
    <property type="evidence" value="ECO:0007669"/>
    <property type="project" value="RHEA"/>
</dbReference>
<feature type="binding site" evidence="12">
    <location>
        <position position="370"/>
    </location>
    <ligand>
        <name>Zn(2+)</name>
        <dbReference type="ChEBI" id="CHEBI:29105"/>
        <label>2</label>
    </ligand>
</feature>
<evidence type="ECO:0000256" key="1">
    <source>
        <dbReference type="ARBA" id="ARBA00022515"/>
    </source>
</evidence>
<comment type="function">
    <text evidence="12">Initiates the restart of stalled replication forks, which reloads the replicative helicase on sites other than the origin of replication. Recognizes and binds to abandoned replication forks and remodels them to uncover a helicase loading site. Promotes assembly of the primosome at these replication forks.</text>
</comment>
<dbReference type="InterPro" id="IPR042115">
    <property type="entry name" value="PriA_3primeBD_sf"/>
</dbReference>
<comment type="caution">
    <text evidence="12">Lacks conserved residue(s) required for the propagation of feature annotation.</text>
</comment>
<evidence type="ECO:0000256" key="2">
    <source>
        <dbReference type="ARBA" id="ARBA00022705"/>
    </source>
</evidence>
<dbReference type="InterPro" id="IPR011545">
    <property type="entry name" value="DEAD/DEAH_box_helicase_dom"/>
</dbReference>
<dbReference type="GO" id="GO:0005524">
    <property type="term" value="F:ATP binding"/>
    <property type="evidence" value="ECO:0007669"/>
    <property type="project" value="UniProtKB-UniRule"/>
</dbReference>
<dbReference type="Gene3D" id="3.40.1440.60">
    <property type="entry name" value="PriA, 3(prime) DNA-binding domain"/>
    <property type="match status" value="1"/>
</dbReference>
<dbReference type="OrthoDB" id="9759544at2"/>
<comment type="catalytic activity">
    <reaction evidence="12">
        <text>Couples ATP hydrolysis with the unwinding of duplex DNA by translocating in the 3'-5' direction.</text>
        <dbReference type="EC" id="5.6.2.4"/>
    </reaction>
</comment>
<feature type="binding site" evidence="12">
    <location>
        <position position="387"/>
    </location>
    <ligand>
        <name>Zn(2+)</name>
        <dbReference type="ChEBI" id="CHEBI:29105"/>
        <label>2</label>
    </ligand>
</feature>